<sequence length="236" mass="26225">MKTITLHLHGITPADLSMKRLALYLAELNELYGADAAVHFDSVTTGSAKLNANIENDSYSHVVNLVRDLSQGKGGRKGLAAYKKLGELISQDNANGAIEVDGYQIVKFPHLVEQKRTFTIKKHGSVQGKLYQIGGKDNRKLVRIQGADKETLFCTATQEITEKLAPYLFKNIRVTGYSIWDRQEEGGWKMKSLEIESYTPLDSGKLSDAIQRLRNTGGIMWNEMDSPHSTILDGRG</sequence>
<dbReference type="AlphaFoldDB" id="A0A558HG93"/>
<dbReference type="OrthoDB" id="5947241at2"/>
<evidence type="ECO:0000313" key="1">
    <source>
        <dbReference type="EMBL" id="TVU68088.1"/>
    </source>
</evidence>
<protein>
    <submittedName>
        <fullName evidence="1">Uncharacterized protein</fullName>
    </submittedName>
</protein>
<name>A0A558HG93_9GAMM</name>
<gene>
    <name evidence="1" type="ORF">FQP86_14955</name>
</gene>
<dbReference type="EMBL" id="VNFH01000011">
    <property type="protein sequence ID" value="TVU68088.1"/>
    <property type="molecule type" value="Genomic_DNA"/>
</dbReference>
<dbReference type="RefSeq" id="WP_144727965.1">
    <property type="nucleotide sequence ID" value="NZ_CAWOWR010000013.1"/>
</dbReference>
<dbReference type="Proteomes" id="UP000319941">
    <property type="component" value="Unassembled WGS sequence"/>
</dbReference>
<keyword evidence="2" id="KW-1185">Reference proteome</keyword>
<organism evidence="1 2">
    <name type="scientific">Cobetia crustatorum</name>
    <dbReference type="NCBI Taxonomy" id="553385"/>
    <lineage>
        <taxon>Bacteria</taxon>
        <taxon>Pseudomonadati</taxon>
        <taxon>Pseudomonadota</taxon>
        <taxon>Gammaproteobacteria</taxon>
        <taxon>Oceanospirillales</taxon>
        <taxon>Halomonadaceae</taxon>
        <taxon>Cobetia</taxon>
    </lineage>
</organism>
<proteinExistence type="predicted"/>
<accession>A0A558HG93</accession>
<evidence type="ECO:0000313" key="2">
    <source>
        <dbReference type="Proteomes" id="UP000319941"/>
    </source>
</evidence>
<reference evidence="1 2" key="1">
    <citation type="submission" date="2019-07" db="EMBL/GenBank/DDBJ databases">
        <title>Diversity of Bacteria from Kongsfjorden, Arctic.</title>
        <authorList>
            <person name="Yu Y."/>
        </authorList>
    </citation>
    <scope>NUCLEOTIDE SEQUENCE [LARGE SCALE GENOMIC DNA]</scope>
    <source>
        <strain evidence="1 2">SM1923</strain>
    </source>
</reference>
<comment type="caution">
    <text evidence="1">The sequence shown here is derived from an EMBL/GenBank/DDBJ whole genome shotgun (WGS) entry which is preliminary data.</text>
</comment>